<comment type="caution">
    <text evidence="8">The sequence shown here is derived from an EMBL/GenBank/DDBJ whole genome shotgun (WGS) entry which is preliminary data.</text>
</comment>
<dbReference type="PANTHER" id="PTHR30204:SF94">
    <property type="entry name" value="HEAVY METAL-DEPENDENT TRANSCRIPTIONAL REGULATOR HI_0293-RELATED"/>
    <property type="match status" value="1"/>
</dbReference>
<dbReference type="PANTHER" id="PTHR30204">
    <property type="entry name" value="REDOX-CYCLING DRUG-SENSING TRANSCRIPTIONAL ACTIVATOR SOXR"/>
    <property type="match status" value="1"/>
</dbReference>
<evidence type="ECO:0000313" key="8">
    <source>
        <dbReference type="EMBL" id="TGK52709.1"/>
    </source>
</evidence>
<accession>A0ABY2L7S3</accession>
<keyword evidence="3" id="KW-0805">Transcription regulation</keyword>
<dbReference type="NCBIfam" id="TIGR02044">
    <property type="entry name" value="CueR"/>
    <property type="match status" value="1"/>
</dbReference>
<dbReference type="SUPFAM" id="SSF46955">
    <property type="entry name" value="Putative DNA-binding domain"/>
    <property type="match status" value="1"/>
</dbReference>
<comment type="subcellular location">
    <subcellularLocation>
        <location evidence="1">Cytoplasm</location>
    </subcellularLocation>
</comment>
<feature type="domain" description="HTH merR-type" evidence="7">
    <location>
        <begin position="1"/>
        <end position="69"/>
    </location>
</feature>
<proteinExistence type="predicted"/>
<feature type="coiled-coil region" evidence="6">
    <location>
        <begin position="81"/>
        <end position="108"/>
    </location>
</feature>
<dbReference type="Proteomes" id="UP000297617">
    <property type="component" value="Unassembled WGS sequence"/>
</dbReference>
<sequence length="130" mass="15168">MNIGELSKSSGVNAKLIRHYESIGLIPETRRNENGYRMYSEDDVHYVRFIKRSRELGFSLEDIKSLIGLWKNKSRSSKQVKQLAEKHLEELNLKLKQIKDMADTLKHLVHNCHGDHRPDCPILKKLETET</sequence>
<evidence type="ECO:0000256" key="4">
    <source>
        <dbReference type="ARBA" id="ARBA00023125"/>
    </source>
</evidence>
<dbReference type="PRINTS" id="PR00040">
    <property type="entry name" value="HTHMERR"/>
</dbReference>
<dbReference type="Gene3D" id="1.10.1660.10">
    <property type="match status" value="1"/>
</dbReference>
<keyword evidence="4" id="KW-0238">DNA-binding</keyword>
<dbReference type="InterPro" id="IPR000551">
    <property type="entry name" value="MerR-type_HTH_dom"/>
</dbReference>
<dbReference type="CDD" id="cd01108">
    <property type="entry name" value="HTH_CueR"/>
    <property type="match status" value="1"/>
</dbReference>
<dbReference type="Pfam" id="PF13411">
    <property type="entry name" value="MerR_1"/>
    <property type="match status" value="1"/>
</dbReference>
<reference evidence="9" key="1">
    <citation type="journal article" date="2019" name="PLoS Negl. Trop. Dis.">
        <title>Revisiting the worldwide diversity of Leptospira species in the environment.</title>
        <authorList>
            <person name="Vincent A.T."/>
            <person name="Schiettekatte O."/>
            <person name="Bourhy P."/>
            <person name="Veyrier F.J."/>
            <person name="Picardeau M."/>
        </authorList>
    </citation>
    <scope>NUCLEOTIDE SEQUENCE [LARGE SCALE GENOMIC DNA]</scope>
    <source>
        <strain evidence="9">201800295</strain>
    </source>
</reference>
<evidence type="ECO:0000313" key="9">
    <source>
        <dbReference type="Proteomes" id="UP000297617"/>
    </source>
</evidence>
<keyword evidence="2" id="KW-0963">Cytoplasm</keyword>
<name>A0ABY2L7S3_9LEPT</name>
<keyword evidence="5" id="KW-0804">Transcription</keyword>
<dbReference type="PROSITE" id="PS50937">
    <property type="entry name" value="HTH_MERR_2"/>
    <property type="match status" value="1"/>
</dbReference>
<dbReference type="SMART" id="SM00422">
    <property type="entry name" value="HTH_MERR"/>
    <property type="match status" value="1"/>
</dbReference>
<evidence type="ECO:0000256" key="5">
    <source>
        <dbReference type="ARBA" id="ARBA00023163"/>
    </source>
</evidence>
<organism evidence="8 9">
    <name type="scientific">Leptospira bouyouniensis</name>
    <dbReference type="NCBI Taxonomy" id="2484911"/>
    <lineage>
        <taxon>Bacteria</taxon>
        <taxon>Pseudomonadati</taxon>
        <taxon>Spirochaetota</taxon>
        <taxon>Spirochaetia</taxon>
        <taxon>Leptospirales</taxon>
        <taxon>Leptospiraceae</taxon>
        <taxon>Leptospira</taxon>
    </lineage>
</organism>
<dbReference type="PROSITE" id="PS00552">
    <property type="entry name" value="HTH_MERR_1"/>
    <property type="match status" value="1"/>
</dbReference>
<dbReference type="RefSeq" id="WP_135740559.1">
    <property type="nucleotide sequence ID" value="NZ_RQFD01000003.1"/>
</dbReference>
<evidence type="ECO:0000256" key="3">
    <source>
        <dbReference type="ARBA" id="ARBA00023015"/>
    </source>
</evidence>
<evidence type="ECO:0000256" key="6">
    <source>
        <dbReference type="SAM" id="Coils"/>
    </source>
</evidence>
<evidence type="ECO:0000259" key="7">
    <source>
        <dbReference type="PROSITE" id="PS50937"/>
    </source>
</evidence>
<keyword evidence="9" id="KW-1185">Reference proteome</keyword>
<dbReference type="InterPro" id="IPR009061">
    <property type="entry name" value="DNA-bd_dom_put_sf"/>
</dbReference>
<dbReference type="InterPro" id="IPR011789">
    <property type="entry name" value="CueR"/>
</dbReference>
<dbReference type="EMBL" id="RQFD01000003">
    <property type="protein sequence ID" value="TGK52709.1"/>
    <property type="molecule type" value="Genomic_DNA"/>
</dbReference>
<evidence type="ECO:0000256" key="1">
    <source>
        <dbReference type="ARBA" id="ARBA00004496"/>
    </source>
</evidence>
<protein>
    <submittedName>
        <fullName evidence="8">Cu(I)-responsive transcriptional regulator</fullName>
    </submittedName>
</protein>
<gene>
    <name evidence="8" type="primary">cueR</name>
    <name evidence="8" type="ORF">EHQ10_02860</name>
</gene>
<dbReference type="InterPro" id="IPR047057">
    <property type="entry name" value="MerR_fam"/>
</dbReference>
<keyword evidence="6" id="KW-0175">Coiled coil</keyword>
<evidence type="ECO:0000256" key="2">
    <source>
        <dbReference type="ARBA" id="ARBA00022490"/>
    </source>
</evidence>